<protein>
    <submittedName>
        <fullName evidence="1">Capsule biosynthesis protein CapA</fullName>
    </submittedName>
</protein>
<gene>
    <name evidence="1" type="ORF">GQ651_08980</name>
</gene>
<dbReference type="AlphaFoldDB" id="A0A7C9MR38"/>
<keyword evidence="2" id="KW-1185">Reference proteome</keyword>
<reference evidence="1 2" key="2">
    <citation type="submission" date="2020-03" db="EMBL/GenBank/DDBJ databases">
        <title>Kangsaoukella pontilimi gen. nov., sp. nov., a new member of the family Rhodobacteraceae isolated from a tidal mudflat.</title>
        <authorList>
            <person name="Kim I.S."/>
        </authorList>
    </citation>
    <scope>NUCLEOTIDE SEQUENCE [LARGE SCALE GENOMIC DNA]</scope>
    <source>
        <strain evidence="1 2">GH1-50</strain>
    </source>
</reference>
<evidence type="ECO:0000313" key="2">
    <source>
        <dbReference type="Proteomes" id="UP000480350"/>
    </source>
</evidence>
<sequence>MAQRRFLFLQGPHGPFFASLARQLVAAGAEVGRIGVTLGDRIFWGRLPGYERFDGGPEDWENTLRDRIARDGITDIVCYGASRPLHATARGVAEALGLTFHVFEEGYLRPYWITYERGGTNAGSRLMEISLTEMSDALAHRPGHLRAAPDRWGAMRQHIFWGAVYHFLLLVGERWHPGYRPHRQPGPKGEFALYINHLTTLPWRRLQRRIVTWRIRNGRFPYHVVLCQLAHDANFRDHSDIPSQAAFLMQVFNGFAHGAPRHHHLVIKAHPLEDGREPLPPLIADLTRRHGLRGRVHLVTGGKLANLLDRAASAVTVNSTAAEQALWRGLPLRALGRAIYDRPEFASGQSLAAFFADPVAPDHEAYLTYRQYLLATSQVHGGFYSARGRKEALRRVPDMMLSPRDPYEKLAQSPASDRQQLHIVA</sequence>
<name>A0A7C9MR38_9RHOB</name>
<dbReference type="GO" id="GO:0000271">
    <property type="term" value="P:polysaccharide biosynthetic process"/>
    <property type="evidence" value="ECO:0007669"/>
    <property type="project" value="InterPro"/>
</dbReference>
<proteinExistence type="predicted"/>
<comment type="caution">
    <text evidence="1">The sequence shown here is derived from an EMBL/GenBank/DDBJ whole genome shotgun (WGS) entry which is preliminary data.</text>
</comment>
<organism evidence="1 2">
    <name type="scientific">Kangsaoukella pontilimi</name>
    <dbReference type="NCBI Taxonomy" id="2691042"/>
    <lineage>
        <taxon>Bacteria</taxon>
        <taxon>Pseudomonadati</taxon>
        <taxon>Pseudomonadota</taxon>
        <taxon>Alphaproteobacteria</taxon>
        <taxon>Rhodobacterales</taxon>
        <taxon>Paracoccaceae</taxon>
        <taxon>Kangsaoukella</taxon>
    </lineage>
</organism>
<evidence type="ECO:0000313" key="1">
    <source>
        <dbReference type="EMBL" id="MXQ07977.1"/>
    </source>
</evidence>
<dbReference type="GO" id="GO:0015774">
    <property type="term" value="P:polysaccharide transport"/>
    <property type="evidence" value="ECO:0007669"/>
    <property type="project" value="InterPro"/>
</dbReference>
<dbReference type="EMBL" id="WUPT01000001">
    <property type="protein sequence ID" value="MXQ07977.1"/>
    <property type="molecule type" value="Genomic_DNA"/>
</dbReference>
<accession>A0A7C9MR38</accession>
<dbReference type="InterPro" id="IPR007833">
    <property type="entry name" value="Capsule_polysaccharide_synth"/>
</dbReference>
<dbReference type="Proteomes" id="UP000480350">
    <property type="component" value="Unassembled WGS sequence"/>
</dbReference>
<reference evidence="1 2" key="1">
    <citation type="submission" date="2019-12" db="EMBL/GenBank/DDBJ databases">
        <authorList>
            <person name="Lee S.D."/>
        </authorList>
    </citation>
    <scope>NUCLEOTIDE SEQUENCE [LARGE SCALE GENOMIC DNA]</scope>
    <source>
        <strain evidence="1 2">GH1-50</strain>
    </source>
</reference>
<dbReference type="RefSeq" id="WP_160763818.1">
    <property type="nucleotide sequence ID" value="NZ_WUPT01000001.1"/>
</dbReference>
<dbReference type="Pfam" id="PF05159">
    <property type="entry name" value="Capsule_synth"/>
    <property type="match status" value="1"/>
</dbReference>